<protein>
    <submittedName>
        <fullName evidence="2">Putative phosphohydrolase</fullName>
    </submittedName>
</protein>
<feature type="domain" description="Calcineurin-like phosphoesterase" evidence="1">
    <location>
        <begin position="29"/>
        <end position="192"/>
    </location>
</feature>
<sequence>MFIQSYKNFLGIERVTIPITGLPNDLDQIKIAQLSDFHYDGLSLSNSLLIKAIQYSNAEKPDLILLTGDYITNSTDYIYNLASQLKLLKSQKGVYAVLGNHDILYKNGKSIITEALTHANIKVLWNEIVYPLGMYLPIIGLADFWSQEFNPEVVINKLSVSQPRLVLSHNPDTASILKKWRVDLQLSGHTHGGQIIIPGFGPCLMLFQKIYRIIPQKLLKYFPLAKYSSSIVKNWKWNLGLHTIGKNKLYVNRGLGTYSPGRCFCSPELTIITLVKSSK</sequence>
<gene>
    <name evidence="2" type="ORF">ucyna2_00635</name>
</gene>
<organism evidence="2 3">
    <name type="scientific">Candidatus Atelocyanobacterium thalassa isolate SIO64986</name>
    <dbReference type="NCBI Taxonomy" id="1527444"/>
    <lineage>
        <taxon>Bacteria</taxon>
        <taxon>Bacillati</taxon>
        <taxon>Cyanobacteriota</taxon>
        <taxon>Cyanophyceae</taxon>
        <taxon>Oscillatoriophycideae</taxon>
        <taxon>Chroococcales</taxon>
        <taxon>Aphanothecaceae</taxon>
        <taxon>Candidatus Atelocyanobacterium</taxon>
        <taxon>Candidatus Atelocyanobacterium thalassae</taxon>
    </lineage>
</organism>
<dbReference type="GO" id="GO:0016787">
    <property type="term" value="F:hydrolase activity"/>
    <property type="evidence" value="ECO:0007669"/>
    <property type="project" value="UniProtKB-KW"/>
</dbReference>
<dbReference type="PANTHER" id="PTHR31302">
    <property type="entry name" value="TRANSMEMBRANE PROTEIN WITH METALLOPHOSPHOESTERASE DOMAIN-RELATED"/>
    <property type="match status" value="1"/>
</dbReference>
<dbReference type="PANTHER" id="PTHR31302:SF0">
    <property type="entry name" value="TRANSMEMBRANE PROTEIN WITH METALLOPHOSPHOESTERASE DOMAIN"/>
    <property type="match status" value="1"/>
</dbReference>
<dbReference type="Pfam" id="PF00149">
    <property type="entry name" value="Metallophos"/>
    <property type="match status" value="1"/>
</dbReference>
<dbReference type="InterPro" id="IPR004843">
    <property type="entry name" value="Calcineurin-like_PHP"/>
</dbReference>
<dbReference type="Gene3D" id="3.60.21.10">
    <property type="match status" value="1"/>
</dbReference>
<accession>A0A086CHA2</accession>
<name>A0A086CHA2_9CHRO</name>
<dbReference type="SUPFAM" id="SSF56300">
    <property type="entry name" value="Metallo-dependent phosphatases"/>
    <property type="match status" value="1"/>
</dbReference>
<dbReference type="Proteomes" id="UP000028922">
    <property type="component" value="Unassembled WGS sequence"/>
</dbReference>
<dbReference type="STRING" id="1527444.ucyna2_00635"/>
<dbReference type="InterPro" id="IPR051158">
    <property type="entry name" value="Metallophosphoesterase_sf"/>
</dbReference>
<dbReference type="AlphaFoldDB" id="A0A086CHA2"/>
<dbReference type="eggNOG" id="COG1408">
    <property type="taxonomic scope" value="Bacteria"/>
</dbReference>
<proteinExistence type="predicted"/>
<dbReference type="PATRIC" id="fig|1527444.3.peg.610"/>
<dbReference type="CDD" id="cd07385">
    <property type="entry name" value="MPP_YkuE_C"/>
    <property type="match status" value="1"/>
</dbReference>
<dbReference type="InterPro" id="IPR029052">
    <property type="entry name" value="Metallo-depent_PP-like"/>
</dbReference>
<evidence type="ECO:0000313" key="2">
    <source>
        <dbReference type="EMBL" id="KFF41566.1"/>
    </source>
</evidence>
<evidence type="ECO:0000313" key="3">
    <source>
        <dbReference type="Proteomes" id="UP000028922"/>
    </source>
</evidence>
<dbReference type="EMBL" id="JPSP01000005">
    <property type="protein sequence ID" value="KFF41566.1"/>
    <property type="molecule type" value="Genomic_DNA"/>
</dbReference>
<keyword evidence="2" id="KW-0378">Hydrolase</keyword>
<comment type="caution">
    <text evidence="2">The sequence shown here is derived from an EMBL/GenBank/DDBJ whole genome shotgun (WGS) entry which is preliminary data.</text>
</comment>
<evidence type="ECO:0000259" key="1">
    <source>
        <dbReference type="Pfam" id="PF00149"/>
    </source>
</evidence>
<reference evidence="2 3" key="1">
    <citation type="submission" date="2014-08" db="EMBL/GenBank/DDBJ databases">
        <title>Comparative genomics reveals surprising divergence of two closely related strains of uncultivated UCYN-A cyanobacteria.</title>
        <authorList>
            <person name="Bombar D."/>
            <person name="Heller P."/>
            <person name="Sanchez-Baracaldo P."/>
            <person name="Carter B.J."/>
            <person name="Zert J.P."/>
        </authorList>
    </citation>
    <scope>NUCLEOTIDE SEQUENCE [LARGE SCALE GENOMIC DNA]</scope>
</reference>